<organism evidence="2 3">
    <name type="scientific">Stentor coeruleus</name>
    <dbReference type="NCBI Taxonomy" id="5963"/>
    <lineage>
        <taxon>Eukaryota</taxon>
        <taxon>Sar</taxon>
        <taxon>Alveolata</taxon>
        <taxon>Ciliophora</taxon>
        <taxon>Postciliodesmatophora</taxon>
        <taxon>Heterotrichea</taxon>
        <taxon>Heterotrichida</taxon>
        <taxon>Stentoridae</taxon>
        <taxon>Stentor</taxon>
    </lineage>
</organism>
<dbReference type="Proteomes" id="UP000187209">
    <property type="component" value="Unassembled WGS sequence"/>
</dbReference>
<accession>A0A1R2AY47</accession>
<proteinExistence type="predicted"/>
<evidence type="ECO:0000313" key="3">
    <source>
        <dbReference type="Proteomes" id="UP000187209"/>
    </source>
</evidence>
<sequence length="222" mass="25562">MEPNYQNSNSQKIAKVSSFSSDSYSQNSIDSFDSDPSSINSLSPRTIDIQNIINLIQCTLNSKKIPFHTEFTTKNLEIHHLIDTLCEEYNRITNPHSDIVINSLGDHENCTVNLLALSPEDLLPKIMTRSHEEVFLSKKNCEIIGQLIVGVLRDSGKGKIMKDLNMLQEKVMNYIRKIEKMNEQIKEKKKEISRLKKKVVRIREFKELNTHENLSQTVDLDM</sequence>
<keyword evidence="1" id="KW-0175">Coiled coil</keyword>
<evidence type="ECO:0000256" key="1">
    <source>
        <dbReference type="SAM" id="Coils"/>
    </source>
</evidence>
<keyword evidence="3" id="KW-1185">Reference proteome</keyword>
<feature type="coiled-coil region" evidence="1">
    <location>
        <begin position="164"/>
        <end position="198"/>
    </location>
</feature>
<dbReference type="EMBL" id="MPUH01001205">
    <property type="protein sequence ID" value="OMJ69385.1"/>
    <property type="molecule type" value="Genomic_DNA"/>
</dbReference>
<name>A0A1R2AY47_9CILI</name>
<comment type="caution">
    <text evidence="2">The sequence shown here is derived from an EMBL/GenBank/DDBJ whole genome shotgun (WGS) entry which is preliminary data.</text>
</comment>
<dbReference type="AlphaFoldDB" id="A0A1R2AY47"/>
<evidence type="ECO:0000313" key="2">
    <source>
        <dbReference type="EMBL" id="OMJ69385.1"/>
    </source>
</evidence>
<protein>
    <submittedName>
        <fullName evidence="2">Uncharacterized protein</fullName>
    </submittedName>
</protein>
<reference evidence="2 3" key="1">
    <citation type="submission" date="2016-11" db="EMBL/GenBank/DDBJ databases">
        <title>The macronuclear genome of Stentor coeruleus: a giant cell with tiny introns.</title>
        <authorList>
            <person name="Slabodnick M."/>
            <person name="Ruby J.G."/>
            <person name="Reiff S.B."/>
            <person name="Swart E.C."/>
            <person name="Gosai S."/>
            <person name="Prabakaran S."/>
            <person name="Witkowska E."/>
            <person name="Larue G.E."/>
            <person name="Fisher S."/>
            <person name="Freeman R.M."/>
            <person name="Gunawardena J."/>
            <person name="Chu W."/>
            <person name="Stover N.A."/>
            <person name="Gregory B.D."/>
            <person name="Nowacki M."/>
            <person name="Derisi J."/>
            <person name="Roy S.W."/>
            <person name="Marshall W.F."/>
            <person name="Sood P."/>
        </authorList>
    </citation>
    <scope>NUCLEOTIDE SEQUENCE [LARGE SCALE GENOMIC DNA]</scope>
    <source>
        <strain evidence="2">WM001</strain>
    </source>
</reference>
<gene>
    <name evidence="2" type="ORF">SteCoe_32913</name>
</gene>